<dbReference type="EMBL" id="CATNWA010017922">
    <property type="protein sequence ID" value="CAI9604077.1"/>
    <property type="molecule type" value="Genomic_DNA"/>
</dbReference>
<evidence type="ECO:0000313" key="2">
    <source>
        <dbReference type="EMBL" id="CAI9604077.1"/>
    </source>
</evidence>
<organism evidence="2 3">
    <name type="scientific">Staurois parvus</name>
    <dbReference type="NCBI Taxonomy" id="386267"/>
    <lineage>
        <taxon>Eukaryota</taxon>
        <taxon>Metazoa</taxon>
        <taxon>Chordata</taxon>
        <taxon>Craniata</taxon>
        <taxon>Vertebrata</taxon>
        <taxon>Euteleostomi</taxon>
        <taxon>Amphibia</taxon>
        <taxon>Batrachia</taxon>
        <taxon>Anura</taxon>
        <taxon>Neobatrachia</taxon>
        <taxon>Ranoidea</taxon>
        <taxon>Ranidae</taxon>
        <taxon>Staurois</taxon>
    </lineage>
</organism>
<evidence type="ECO:0000313" key="3">
    <source>
        <dbReference type="Proteomes" id="UP001162483"/>
    </source>
</evidence>
<comment type="caution">
    <text evidence="2">The sequence shown here is derived from an EMBL/GenBank/DDBJ whole genome shotgun (WGS) entry which is preliminary data.</text>
</comment>
<gene>
    <name evidence="2" type="ORF">SPARVUS_LOCUS13413907</name>
</gene>
<evidence type="ECO:0000256" key="1">
    <source>
        <dbReference type="SAM" id="MobiDB-lite"/>
    </source>
</evidence>
<dbReference type="PANTHER" id="PTHR10829">
    <property type="entry name" value="CORTACTIN AND DREBRIN"/>
    <property type="match status" value="1"/>
</dbReference>
<feature type="region of interest" description="Disordered" evidence="1">
    <location>
        <begin position="56"/>
        <end position="156"/>
    </location>
</feature>
<sequence>MAIGQRLSNGSGRLASPVLQRLQLREDSDSVGTNYQKTNAAVEMKRLNREQFWEQAKREEEERKQEERQKAMEERLRFEQERMEQERKEQEEREKRYQEREQQIEEHRKKLQDEEAEEAKKRLQSNSIFMDQRDEDEAAEQKRTESEVEVNLYQLV</sequence>
<reference evidence="2" key="1">
    <citation type="submission" date="2023-05" db="EMBL/GenBank/DDBJ databases">
        <authorList>
            <person name="Stuckert A."/>
        </authorList>
    </citation>
    <scope>NUCLEOTIDE SEQUENCE</scope>
</reference>
<proteinExistence type="predicted"/>
<dbReference type="PANTHER" id="PTHR10829:SF1">
    <property type="entry name" value="DREBRIN"/>
    <property type="match status" value="1"/>
</dbReference>
<keyword evidence="3" id="KW-1185">Reference proteome</keyword>
<dbReference type="Proteomes" id="UP001162483">
    <property type="component" value="Unassembled WGS sequence"/>
</dbReference>
<accession>A0ABN9G432</accession>
<feature type="compositionally biased region" description="Basic and acidic residues" evidence="1">
    <location>
        <begin position="56"/>
        <end position="121"/>
    </location>
</feature>
<name>A0ABN9G432_9NEOB</name>
<protein>
    <submittedName>
        <fullName evidence="2">Uncharacterized protein</fullName>
    </submittedName>
</protein>